<dbReference type="EMBL" id="BAAACF010000001">
    <property type="protein sequence ID" value="GAA0724747.1"/>
    <property type="molecule type" value="Genomic_DNA"/>
</dbReference>
<dbReference type="SUPFAM" id="SSF47384">
    <property type="entry name" value="Homodimeric domain of signal transducing histidine kinase"/>
    <property type="match status" value="1"/>
</dbReference>
<dbReference type="InterPro" id="IPR035965">
    <property type="entry name" value="PAS-like_dom_sf"/>
</dbReference>
<keyword evidence="3" id="KW-0597">Phosphoprotein</keyword>
<keyword evidence="5" id="KW-0902">Two-component regulatory system</keyword>
<dbReference type="Pfam" id="PF00512">
    <property type="entry name" value="HisKA"/>
    <property type="match status" value="1"/>
</dbReference>
<feature type="transmembrane region" description="Helical" evidence="6">
    <location>
        <begin position="65"/>
        <end position="85"/>
    </location>
</feature>
<dbReference type="InterPro" id="IPR005467">
    <property type="entry name" value="His_kinase_dom"/>
</dbReference>
<keyword evidence="6" id="KW-0812">Transmembrane</keyword>
<evidence type="ECO:0000256" key="3">
    <source>
        <dbReference type="ARBA" id="ARBA00022553"/>
    </source>
</evidence>
<keyword evidence="4 8" id="KW-0808">Transferase</keyword>
<dbReference type="Proteomes" id="UP001500339">
    <property type="component" value="Unassembled WGS sequence"/>
</dbReference>
<dbReference type="InterPro" id="IPR003594">
    <property type="entry name" value="HATPase_dom"/>
</dbReference>
<feature type="transmembrane region" description="Helical" evidence="6">
    <location>
        <begin position="41"/>
        <end position="58"/>
    </location>
</feature>
<feature type="transmembrane region" description="Helical" evidence="6">
    <location>
        <begin position="229"/>
        <end position="248"/>
    </location>
</feature>
<dbReference type="SUPFAM" id="SSF55874">
    <property type="entry name" value="ATPase domain of HSP90 chaperone/DNA topoisomerase II/histidine kinase"/>
    <property type="match status" value="1"/>
</dbReference>
<dbReference type="Pfam" id="PF17159">
    <property type="entry name" value="MASE3"/>
    <property type="match status" value="1"/>
</dbReference>
<dbReference type="CDD" id="cd00130">
    <property type="entry name" value="PAS"/>
    <property type="match status" value="1"/>
</dbReference>
<dbReference type="RefSeq" id="WP_343769150.1">
    <property type="nucleotide sequence ID" value="NZ_BAAACF010000001.1"/>
</dbReference>
<sequence length="658" mass="76674">MDYIKIYYSKFKEPLILLSICILTYFISRINYLLFHSIIELSTVIFGLTLMIIVFATIKVSENSNLTFLGICYGFISLIDIFHIFTYKGLGIILTDTNTPIQLYVSARYYECIVLMLSVKYINKKFNIKSLVILNTICTIFILLGILVFDFFPKCFVEGYGLTNFKIVSEYIISIGLFIVIFLYIKSEDEITKGNKKLFITALLLEVLSELTFNLYIDVYSIADFFGHILKFLSYYYFFKVLLINLIINPYDMLFQKLNKKTVELEKSNKYYKRLMNFIPDGIVVLDEDKIKFGNKRFCEMLQIKDNKDIINSSISKFIHSKYHDLLYKRLNEKDKSILLNPVEYEFINEGNKIFAETSSLAMNGEDREYLIVAIRNITDRKNAEKTKELLREKKKEEEIKSNFFANISHELKTPINVIYSAVQLQNNYLHKLDKESIGKYNKIIDQNCLRLIRLINNLIDITKIETDFFNPIMNIENIVAIVEDITLSVVSYVERKNISLIFDTEEEEIYVRCDKNLIERIMLNVLSNAFKYGKESGNIYVSIWSNDDIVTINIKDNGVGIPEDMQSKIFSRFQKVDKSLSRDNEGTGIGLSLVKSLVELQGWNIRLRSKVDYGTEISISFPIEKECLEIAATMEEPINYEKNISRAIELEFSDIYY</sequence>
<dbReference type="GO" id="GO:0016301">
    <property type="term" value="F:kinase activity"/>
    <property type="evidence" value="ECO:0007669"/>
    <property type="project" value="UniProtKB-KW"/>
</dbReference>
<evidence type="ECO:0000256" key="6">
    <source>
        <dbReference type="SAM" id="Phobius"/>
    </source>
</evidence>
<dbReference type="SUPFAM" id="SSF55785">
    <property type="entry name" value="PYP-like sensor domain (PAS domain)"/>
    <property type="match status" value="1"/>
</dbReference>
<dbReference type="Gene3D" id="3.30.450.20">
    <property type="entry name" value="PAS domain"/>
    <property type="match status" value="1"/>
</dbReference>
<keyword evidence="9" id="KW-1185">Reference proteome</keyword>
<feature type="transmembrane region" description="Helical" evidence="6">
    <location>
        <begin position="131"/>
        <end position="152"/>
    </location>
</feature>
<evidence type="ECO:0000259" key="7">
    <source>
        <dbReference type="PROSITE" id="PS50109"/>
    </source>
</evidence>
<keyword evidence="4 8" id="KW-0418">Kinase</keyword>
<dbReference type="InterPro" id="IPR036890">
    <property type="entry name" value="HATPase_C_sf"/>
</dbReference>
<evidence type="ECO:0000256" key="5">
    <source>
        <dbReference type="ARBA" id="ARBA00023012"/>
    </source>
</evidence>
<feature type="transmembrane region" description="Helical" evidence="6">
    <location>
        <begin position="197"/>
        <end position="217"/>
    </location>
</feature>
<feature type="domain" description="Histidine kinase" evidence="7">
    <location>
        <begin position="407"/>
        <end position="626"/>
    </location>
</feature>
<reference evidence="8 9" key="1">
    <citation type="journal article" date="2019" name="Int. J. Syst. Evol. Microbiol.">
        <title>The Global Catalogue of Microorganisms (GCM) 10K type strain sequencing project: providing services to taxonomists for standard genome sequencing and annotation.</title>
        <authorList>
            <consortium name="The Broad Institute Genomics Platform"/>
            <consortium name="The Broad Institute Genome Sequencing Center for Infectious Disease"/>
            <person name="Wu L."/>
            <person name="Ma J."/>
        </authorList>
    </citation>
    <scope>NUCLEOTIDE SEQUENCE [LARGE SCALE GENOMIC DNA]</scope>
    <source>
        <strain evidence="8 9">JCM 1405</strain>
    </source>
</reference>
<dbReference type="InterPro" id="IPR036097">
    <property type="entry name" value="HisK_dim/P_sf"/>
</dbReference>
<dbReference type="InterPro" id="IPR004358">
    <property type="entry name" value="Sig_transdc_His_kin-like_C"/>
</dbReference>
<dbReference type="Pfam" id="PF13188">
    <property type="entry name" value="PAS_8"/>
    <property type="match status" value="1"/>
</dbReference>
<dbReference type="SMART" id="SM00388">
    <property type="entry name" value="HisKA"/>
    <property type="match status" value="1"/>
</dbReference>
<organism evidence="8 9">
    <name type="scientific">Clostridium malenominatum</name>
    <dbReference type="NCBI Taxonomy" id="1539"/>
    <lineage>
        <taxon>Bacteria</taxon>
        <taxon>Bacillati</taxon>
        <taxon>Bacillota</taxon>
        <taxon>Clostridia</taxon>
        <taxon>Eubacteriales</taxon>
        <taxon>Clostridiaceae</taxon>
        <taxon>Clostridium</taxon>
    </lineage>
</organism>
<dbReference type="EC" id="2.7.13.3" evidence="2"/>
<proteinExistence type="predicted"/>
<dbReference type="CDD" id="cd00075">
    <property type="entry name" value="HATPase"/>
    <property type="match status" value="1"/>
</dbReference>
<comment type="catalytic activity">
    <reaction evidence="1">
        <text>ATP + protein L-histidine = ADP + protein N-phospho-L-histidine.</text>
        <dbReference type="EC" id="2.7.13.3"/>
    </reaction>
</comment>
<keyword evidence="6" id="KW-1133">Transmembrane helix</keyword>
<dbReference type="CDD" id="cd00082">
    <property type="entry name" value="HisKA"/>
    <property type="match status" value="1"/>
</dbReference>
<keyword evidence="6" id="KW-0472">Membrane</keyword>
<evidence type="ECO:0000313" key="8">
    <source>
        <dbReference type="EMBL" id="GAA0724747.1"/>
    </source>
</evidence>
<dbReference type="Gene3D" id="3.30.565.10">
    <property type="entry name" value="Histidine kinase-like ATPase, C-terminal domain"/>
    <property type="match status" value="1"/>
</dbReference>
<dbReference type="NCBIfam" id="TIGR00229">
    <property type="entry name" value="sensory_box"/>
    <property type="match status" value="1"/>
</dbReference>
<dbReference type="InterPro" id="IPR033425">
    <property type="entry name" value="MASE3"/>
</dbReference>
<dbReference type="InterPro" id="IPR000014">
    <property type="entry name" value="PAS"/>
</dbReference>
<dbReference type="Pfam" id="PF02518">
    <property type="entry name" value="HATPase_c"/>
    <property type="match status" value="1"/>
</dbReference>
<dbReference type="PRINTS" id="PR00344">
    <property type="entry name" value="BCTRLSENSOR"/>
</dbReference>
<name>A0ABN1IZV1_9CLOT</name>
<accession>A0ABN1IZV1</accession>
<dbReference type="SMART" id="SM00387">
    <property type="entry name" value="HATPase_c"/>
    <property type="match status" value="1"/>
</dbReference>
<evidence type="ECO:0000313" key="9">
    <source>
        <dbReference type="Proteomes" id="UP001500339"/>
    </source>
</evidence>
<dbReference type="Gene3D" id="1.10.287.130">
    <property type="match status" value="1"/>
</dbReference>
<feature type="transmembrane region" description="Helical" evidence="6">
    <location>
        <begin position="164"/>
        <end position="185"/>
    </location>
</feature>
<evidence type="ECO:0000256" key="1">
    <source>
        <dbReference type="ARBA" id="ARBA00000085"/>
    </source>
</evidence>
<gene>
    <name evidence="8" type="ORF">GCM10008905_19150</name>
</gene>
<comment type="caution">
    <text evidence="8">The sequence shown here is derived from an EMBL/GenBank/DDBJ whole genome shotgun (WGS) entry which is preliminary data.</text>
</comment>
<dbReference type="PANTHER" id="PTHR43547">
    <property type="entry name" value="TWO-COMPONENT HISTIDINE KINASE"/>
    <property type="match status" value="1"/>
</dbReference>
<dbReference type="PANTHER" id="PTHR43547:SF2">
    <property type="entry name" value="HYBRID SIGNAL TRANSDUCTION HISTIDINE KINASE C"/>
    <property type="match status" value="1"/>
</dbReference>
<evidence type="ECO:0000256" key="4">
    <source>
        <dbReference type="ARBA" id="ARBA00022777"/>
    </source>
</evidence>
<protein>
    <recommendedName>
        <fullName evidence="2">histidine kinase</fullName>
        <ecNumber evidence="2">2.7.13.3</ecNumber>
    </recommendedName>
</protein>
<dbReference type="InterPro" id="IPR003661">
    <property type="entry name" value="HisK_dim/P_dom"/>
</dbReference>
<evidence type="ECO:0000256" key="2">
    <source>
        <dbReference type="ARBA" id="ARBA00012438"/>
    </source>
</evidence>
<dbReference type="PROSITE" id="PS50109">
    <property type="entry name" value="HIS_KIN"/>
    <property type="match status" value="1"/>
</dbReference>